<sequence length="52" mass="5370">MAAGRPGRADLGLGGQVLGHDMGGHGHLLMWSRQPLLASPPPSQSEQKVNGV</sequence>
<accession>A0ABV5G0N6</accession>
<evidence type="ECO:0000313" key="2">
    <source>
        <dbReference type="EMBL" id="MFB9075742.1"/>
    </source>
</evidence>
<comment type="caution">
    <text evidence="1">The sequence shown here is derived from an EMBL/GenBank/DDBJ whole genome shotgun (WGS) entry which is preliminary data.</text>
</comment>
<dbReference type="EMBL" id="JBHMFI010000001">
    <property type="protein sequence ID" value="MFB9072495.1"/>
    <property type="molecule type" value="Genomic_DNA"/>
</dbReference>
<evidence type="ECO:0000313" key="3">
    <source>
        <dbReference type="Proteomes" id="UP001589575"/>
    </source>
</evidence>
<dbReference type="EMBL" id="JBHMFI010000024">
    <property type="protein sequence ID" value="MFB9075742.1"/>
    <property type="molecule type" value="Genomic_DNA"/>
</dbReference>
<evidence type="ECO:0000313" key="1">
    <source>
        <dbReference type="EMBL" id="MFB9072495.1"/>
    </source>
</evidence>
<reference evidence="1 3" key="1">
    <citation type="submission" date="2024-09" db="EMBL/GenBank/DDBJ databases">
        <authorList>
            <person name="Sun Q."/>
            <person name="Mori K."/>
        </authorList>
    </citation>
    <scope>NUCLEOTIDE SEQUENCE [LARGE SCALE GENOMIC DNA]</scope>
    <source>
        <strain evidence="1 3">CCM 7609</strain>
    </source>
</reference>
<proteinExistence type="predicted"/>
<name>A0ABV5G0N6_9MICC</name>
<organism evidence="1 3">
    <name type="scientific">Citricoccus parietis</name>
    <dbReference type="NCBI Taxonomy" id="592307"/>
    <lineage>
        <taxon>Bacteria</taxon>
        <taxon>Bacillati</taxon>
        <taxon>Actinomycetota</taxon>
        <taxon>Actinomycetes</taxon>
        <taxon>Micrococcales</taxon>
        <taxon>Micrococcaceae</taxon>
        <taxon>Citricoccus</taxon>
    </lineage>
</organism>
<protein>
    <submittedName>
        <fullName evidence="1">Uncharacterized protein</fullName>
    </submittedName>
</protein>
<gene>
    <name evidence="1" type="ORF">ACFFX0_15345</name>
    <name evidence="2" type="ORF">ACFFX0_33110</name>
</gene>
<dbReference type="Proteomes" id="UP001589575">
    <property type="component" value="Unassembled WGS sequence"/>
</dbReference>
<keyword evidence="3" id="KW-1185">Reference proteome</keyword>